<feature type="region of interest" description="Disordered" evidence="1">
    <location>
        <begin position="74"/>
        <end position="105"/>
    </location>
</feature>
<sequence length="105" mass="12257">MLRGIPTISSETSAKIEKNVNGAKEYTEKAYQLCIVTKINKIETTVADIVSKVNNIQCTIKTKHKIKRPEKCCKWKHGDENNRNKDDIRRDRSKNRHYPLEKMNK</sequence>
<name>A0A1E5IMA1_ENDTX</name>
<reference evidence="2 3" key="1">
    <citation type="submission" date="2015-11" db="EMBL/GenBank/DDBJ databases">
        <title>Evidence for parallel genomic evolution in an endosymbiosis of termite gut flagellates.</title>
        <authorList>
            <person name="Zheng H."/>
        </authorList>
    </citation>
    <scope>NUCLEOTIDE SEQUENCE [LARGE SCALE GENOMIC DNA]</scope>
    <source>
        <strain evidence="2 3">CET450</strain>
    </source>
</reference>
<keyword evidence="3" id="KW-1185">Reference proteome</keyword>
<evidence type="ECO:0000313" key="3">
    <source>
        <dbReference type="Proteomes" id="UP000095237"/>
    </source>
</evidence>
<evidence type="ECO:0000313" key="2">
    <source>
        <dbReference type="EMBL" id="OEG71615.1"/>
    </source>
</evidence>
<protein>
    <submittedName>
        <fullName evidence="2">Uncharacterized protein</fullName>
    </submittedName>
</protein>
<dbReference type="Proteomes" id="UP000095237">
    <property type="component" value="Unassembled WGS sequence"/>
</dbReference>
<feature type="compositionally biased region" description="Basic and acidic residues" evidence="1">
    <location>
        <begin position="74"/>
        <end position="90"/>
    </location>
</feature>
<gene>
    <name evidence="2" type="ORF">ATZ36_13670</name>
</gene>
<dbReference type="EMBL" id="LNVX01000142">
    <property type="protein sequence ID" value="OEG71615.1"/>
    <property type="molecule type" value="Genomic_DNA"/>
</dbReference>
<organism evidence="2 3">
    <name type="scientific">Endomicrobium trichonymphae</name>
    <dbReference type="NCBI Taxonomy" id="1408204"/>
    <lineage>
        <taxon>Bacteria</taxon>
        <taxon>Pseudomonadati</taxon>
        <taxon>Elusimicrobiota</taxon>
        <taxon>Endomicrobiia</taxon>
        <taxon>Endomicrobiales</taxon>
        <taxon>Endomicrobiaceae</taxon>
        <taxon>Candidatus Endomicrobiellum</taxon>
    </lineage>
</organism>
<accession>A0A1E5IMA1</accession>
<proteinExistence type="predicted"/>
<dbReference type="AlphaFoldDB" id="A0A1E5IMA1"/>
<comment type="caution">
    <text evidence="2">The sequence shown here is derived from an EMBL/GenBank/DDBJ whole genome shotgun (WGS) entry which is preliminary data.</text>
</comment>
<evidence type="ECO:0000256" key="1">
    <source>
        <dbReference type="SAM" id="MobiDB-lite"/>
    </source>
</evidence>